<dbReference type="Proteomes" id="UP000503483">
    <property type="component" value="Chromosome"/>
</dbReference>
<reference evidence="2 3" key="1">
    <citation type="submission" date="2019-08" db="EMBL/GenBank/DDBJ databases">
        <title>Complete genome sequence of Arcobacter acticola.</title>
        <authorList>
            <person name="Miller W."/>
        </authorList>
    </citation>
    <scope>NUCLEOTIDE SEQUENCE [LARGE SCALE GENOMIC DNA]</scope>
    <source>
        <strain evidence="2 3">KCTC 52212</strain>
    </source>
</reference>
<sequence length="372" mass="41639">MTELIKQKSTLSYFNTFFLFFGVSLIIEFFYMGVLGIVQGTTLTILELALSFDNAVVNALILVNMSPVWRRRFLTWGMLIAVFGVRLILPILIVFATTDLSFVESFTLAINNPSEYEKIISASHHIVMAFGGIFLLMIFLSFLFNEKKDVHWIAIIEKYASRWSSIGDLKILIAILTVALIGFYAPSEILIADVVKKIDKGDIILPMVYGILLFLCIEFLRGILEDDGSKHESNSMEIEREKIENVVNTKLAKGGFASFVYLELIDMSFSFDGVLGAFAVSQNIVIIMLGLGAGAFAVRNLTILMVDRGTVSEYKYLEHGAMWSVGFLAISMIIQIFMHLPHGLIIAFAIIPIAIAFYHSVRENKLDNLTVN</sequence>
<dbReference type="PANTHER" id="PTHR30238">
    <property type="entry name" value="MEMBRANE BOUND PREDICTED REDOX MODULATOR"/>
    <property type="match status" value="1"/>
</dbReference>
<evidence type="ECO:0000313" key="3">
    <source>
        <dbReference type="Proteomes" id="UP000503483"/>
    </source>
</evidence>
<feature type="transmembrane region" description="Helical" evidence="1">
    <location>
        <begin position="122"/>
        <end position="144"/>
    </location>
</feature>
<feature type="transmembrane region" description="Helical" evidence="1">
    <location>
        <begin position="274"/>
        <end position="298"/>
    </location>
</feature>
<feature type="transmembrane region" description="Helical" evidence="1">
    <location>
        <begin position="204"/>
        <end position="224"/>
    </location>
</feature>
<keyword evidence="1" id="KW-0472">Membrane</keyword>
<evidence type="ECO:0000313" key="2">
    <source>
        <dbReference type="EMBL" id="QKE29818.1"/>
    </source>
</evidence>
<feature type="transmembrane region" description="Helical" evidence="1">
    <location>
        <begin position="165"/>
        <end position="184"/>
    </location>
</feature>
<organism evidence="2 3">
    <name type="scientific">Arcobacter acticola</name>
    <dbReference type="NCBI Taxonomy" id="1849015"/>
    <lineage>
        <taxon>Bacteria</taxon>
        <taxon>Pseudomonadati</taxon>
        <taxon>Campylobacterota</taxon>
        <taxon>Epsilonproteobacteria</taxon>
        <taxon>Campylobacterales</taxon>
        <taxon>Arcobacteraceae</taxon>
        <taxon>Arcobacter</taxon>
    </lineage>
</organism>
<feature type="transmembrane region" description="Helical" evidence="1">
    <location>
        <begin position="319"/>
        <end position="338"/>
    </location>
</feature>
<protein>
    <submittedName>
        <fullName evidence="2">DUF475 domain-containing membrane protein</fullName>
    </submittedName>
</protein>
<dbReference type="KEGG" id="paco:AACT_2748"/>
<name>A0A6M8EMN4_9BACT</name>
<keyword evidence="3" id="KW-1185">Reference proteome</keyword>
<dbReference type="AlphaFoldDB" id="A0A6M8EMN4"/>
<feature type="transmembrane region" description="Helical" evidence="1">
    <location>
        <begin position="344"/>
        <end position="361"/>
    </location>
</feature>
<dbReference type="RefSeq" id="WP_172127907.1">
    <property type="nucleotide sequence ID" value="NZ_CP042652.1"/>
</dbReference>
<keyword evidence="1" id="KW-0812">Transmembrane</keyword>
<evidence type="ECO:0000256" key="1">
    <source>
        <dbReference type="SAM" id="Phobius"/>
    </source>
</evidence>
<dbReference type="EMBL" id="CP042652">
    <property type="protein sequence ID" value="QKE29818.1"/>
    <property type="molecule type" value="Genomic_DNA"/>
</dbReference>
<feature type="transmembrane region" description="Helical" evidence="1">
    <location>
        <begin position="73"/>
        <end position="96"/>
    </location>
</feature>
<gene>
    <name evidence="2" type="ORF">AACT_2748</name>
</gene>
<feature type="transmembrane region" description="Helical" evidence="1">
    <location>
        <begin position="12"/>
        <end position="31"/>
    </location>
</feature>
<keyword evidence="1" id="KW-1133">Transmembrane helix</keyword>
<accession>A0A6M8EMN4</accession>
<dbReference type="PANTHER" id="PTHR30238:SF4">
    <property type="entry name" value="SLL1022 PROTEIN"/>
    <property type="match status" value="1"/>
</dbReference>
<dbReference type="InterPro" id="IPR007427">
    <property type="entry name" value="DUF475"/>
</dbReference>
<dbReference type="Pfam" id="PF04332">
    <property type="entry name" value="DUF475"/>
    <property type="match status" value="1"/>
</dbReference>
<feature type="transmembrane region" description="Helical" evidence="1">
    <location>
        <begin position="37"/>
        <end position="61"/>
    </location>
</feature>
<proteinExistence type="predicted"/>